<dbReference type="OrthoDB" id="9802318at2"/>
<evidence type="ECO:0000256" key="4">
    <source>
        <dbReference type="ARBA" id="ARBA00022963"/>
    </source>
</evidence>
<dbReference type="Pfam" id="PF21708">
    <property type="entry name" value="Glyco_hydro_59_C"/>
    <property type="match status" value="1"/>
</dbReference>
<gene>
    <name evidence="8" type="ORF">EJQ19_04865</name>
</gene>
<feature type="domain" description="Glycosyl hydrolase family 59 catalytic" evidence="6">
    <location>
        <begin position="80"/>
        <end position="378"/>
    </location>
</feature>
<evidence type="ECO:0000256" key="5">
    <source>
        <dbReference type="ARBA" id="ARBA00033098"/>
    </source>
</evidence>
<sequence length="1241" mass="134364">MGCKRFVRMPCFLLFLYSIITTSKGDEFMFKKQAVTRASSAVLAASLVASSLGGALLFPVSAAAAPTVVNINGADIGSTFEGVGAVFSNGMTKLLMDYPANQRDDLMKFLFKPKFGASLQHVKVEIGSDVNSSSGTEPSHMRSATDFDITRGTNLWAAQQSKALNPLIELEALRWGTPSWISNDSDLYTYYKKFLDGAKATYGLDFNYLSADKNENTKASDWSTTGASRSFVVNTLRPNLTADGYGSVGLVAADSNVGWFIADKAVADSPLKNALVAMNIHYNQTSTANAQATGLKLWDGEDLAPSRKDFVKGPLDMANRIIRMYAVGKMTKYEMHPGIESAYTNTPFTYKSMIVANTPWTGHYEITSGLWTAAHFTQFSEIGWKYINSGNYSDDRGGYMMLKDPASSNWSLIVLNTGATPREYTFNLSGGLSTGTIRPWKTTESAQFIQQSSITPSGGSFTVTIDPYSIYTFTTTTGQQKGTASYTNPSSEAFPLTTDYTDNFDAYSVGKEPVYFSDQGGAFEVATEGSGKVLEQKITAANKPLDWKYRSTPEPYSIMGSPEWRNYEVQSDVKLTSSTGYVMVGGRVNHNRKTIADEGSDVPGDGYQIQMHENGAWQLRAGTRVLASGTYSGFAPNTWYTMKLRFNGTNVKAFINPVSNPSSVTQLASVTDTDFPSGQVQLGSGYNAARFDNLVIRKIDSSTQVEVGRYDNEDPAITYVGAWEYVAADYENYYRSQVGSRTAGDKMQFAFNGTTAIVLGTRDVDGGQADVYLDGSTTPDATIDTYAPQKEDRRAIYTVSGLSVGNHTITIVPKGTHATGSIDNFVRIDAVEVIGGANTIGKMDYEYIHDTFGTVSPGQLPPNWAIAADSGVTATVELDGTAQKLRLNDTVQAGKATLERKIAPASGTVTWEFEYNRTTSVGSWNRFLLSNNGTNGIELYDTDVFGFAYAKPDGSKVTLATLVPGTNYDIKVVANTATQTFEVWIDGVKKSPATPPTFTSAVPQFDRMRVMTAASNTATTTAYLDNVSITAPGGTSQAVIKDTFDGYPNGALAGDPLTTVGTRNIQVLDWTVTGADSTQTCKIDTSTPGGGNSSFKCTDTLSTDHVEATRDFDRKLDGTVTVEYKFKQDAVGKWTRFFVSNGLDSAIEIYDSSSAGGLAFKDSGGNEILLGAISANTWYSVKLVIDVDARTFDAFLDGVPKLMNQAFTNSSFTGLDRVLFKTADSTTGFNLWLNDVKVTLQ</sequence>
<dbReference type="EMBL" id="RXHU01000015">
    <property type="protein sequence ID" value="RTE10610.1"/>
    <property type="molecule type" value="Genomic_DNA"/>
</dbReference>
<dbReference type="Gene3D" id="3.20.20.70">
    <property type="entry name" value="Aldolase class I"/>
    <property type="match status" value="1"/>
</dbReference>
<dbReference type="GO" id="GO:0016020">
    <property type="term" value="C:membrane"/>
    <property type="evidence" value="ECO:0007669"/>
    <property type="project" value="GOC"/>
</dbReference>
<dbReference type="GO" id="GO:0006683">
    <property type="term" value="P:galactosylceramide catabolic process"/>
    <property type="evidence" value="ECO:0007669"/>
    <property type="project" value="InterPro"/>
</dbReference>
<dbReference type="GO" id="GO:0005764">
    <property type="term" value="C:lysosome"/>
    <property type="evidence" value="ECO:0007669"/>
    <property type="project" value="TreeGrafter"/>
</dbReference>
<organism evidence="8 9">
    <name type="scientific">Paenibacillus whitsoniae</name>
    <dbReference type="NCBI Taxonomy" id="2496558"/>
    <lineage>
        <taxon>Bacteria</taxon>
        <taxon>Bacillati</taxon>
        <taxon>Bacillota</taxon>
        <taxon>Bacilli</taxon>
        <taxon>Bacillales</taxon>
        <taxon>Paenibacillaceae</taxon>
        <taxon>Paenibacillus</taxon>
    </lineage>
</organism>
<keyword evidence="3" id="KW-0443">Lipid metabolism</keyword>
<dbReference type="Gene3D" id="2.60.120.200">
    <property type="match status" value="1"/>
</dbReference>
<comment type="similarity">
    <text evidence="1">Belongs to the glycosyl hydrolase 59 family.</text>
</comment>
<dbReference type="InterPro" id="IPR049161">
    <property type="entry name" value="GH59_cat"/>
</dbReference>
<dbReference type="PANTHER" id="PTHR15172:SF1">
    <property type="entry name" value="GALACTOCEREBROSIDASE"/>
    <property type="match status" value="1"/>
</dbReference>
<dbReference type="EC" id="3.2.1.46" evidence="2"/>
<name>A0A3S0CCB7_9BACL</name>
<evidence type="ECO:0000259" key="6">
    <source>
        <dbReference type="Pfam" id="PF02057"/>
    </source>
</evidence>
<reference evidence="8 9" key="1">
    <citation type="submission" date="2018-12" db="EMBL/GenBank/DDBJ databases">
        <title>Bacillus ochoae sp. nov., Paenibacillus whitsoniae sp. nov., Paenibacillus spiritus sp. nov. Isolated from the Mars Exploration Rover during spacecraft assembly.</title>
        <authorList>
            <person name="Seuylemezian A."/>
            <person name="Vaishampayan P."/>
        </authorList>
    </citation>
    <scope>NUCLEOTIDE SEQUENCE [LARGE SCALE GENOMIC DNA]</scope>
    <source>
        <strain evidence="8 9">MER 54</strain>
    </source>
</reference>
<dbReference type="SUPFAM" id="SSF51011">
    <property type="entry name" value="Glycosyl hydrolase domain"/>
    <property type="match status" value="1"/>
</dbReference>
<evidence type="ECO:0000313" key="8">
    <source>
        <dbReference type="EMBL" id="RTE10610.1"/>
    </source>
</evidence>
<dbReference type="Pfam" id="PF02057">
    <property type="entry name" value="Glyco_hydro_59"/>
    <property type="match status" value="1"/>
</dbReference>
<evidence type="ECO:0000256" key="2">
    <source>
        <dbReference type="ARBA" id="ARBA00012657"/>
    </source>
</evidence>
<protein>
    <recommendedName>
        <fullName evidence="2">galactosylceramidase</fullName>
        <ecNumber evidence="2">3.2.1.46</ecNumber>
    </recommendedName>
    <alternativeName>
        <fullName evidence="5">Galactosylceramidase</fullName>
    </alternativeName>
</protein>
<comment type="caution">
    <text evidence="8">The sequence shown here is derived from an EMBL/GenBank/DDBJ whole genome shotgun (WGS) entry which is preliminary data.</text>
</comment>
<dbReference type="InterPro" id="IPR001286">
    <property type="entry name" value="Glyco_hydro_59"/>
</dbReference>
<accession>A0A3S0CCB7</accession>
<dbReference type="Gene3D" id="2.60.120.560">
    <property type="entry name" value="Exo-inulinase, domain 1"/>
    <property type="match status" value="1"/>
</dbReference>
<proteinExistence type="inferred from homology"/>
<dbReference type="InterPro" id="IPR017853">
    <property type="entry name" value="GH"/>
</dbReference>
<evidence type="ECO:0000313" key="9">
    <source>
        <dbReference type="Proteomes" id="UP000276128"/>
    </source>
</evidence>
<dbReference type="SUPFAM" id="SSF51445">
    <property type="entry name" value="(Trans)glycosidases"/>
    <property type="match status" value="1"/>
</dbReference>
<dbReference type="PANTHER" id="PTHR15172">
    <property type="entry name" value="GALACTOCEREBROSIDASE"/>
    <property type="match status" value="1"/>
</dbReference>
<dbReference type="AlphaFoldDB" id="A0A3S0CCB7"/>
<evidence type="ECO:0000259" key="7">
    <source>
        <dbReference type="Pfam" id="PF21708"/>
    </source>
</evidence>
<evidence type="ECO:0000256" key="1">
    <source>
        <dbReference type="ARBA" id="ARBA00005637"/>
    </source>
</evidence>
<dbReference type="InterPro" id="IPR049162">
    <property type="entry name" value="GH59_C"/>
</dbReference>
<dbReference type="Gene3D" id="2.60.120.260">
    <property type="entry name" value="Galactose-binding domain-like"/>
    <property type="match status" value="1"/>
</dbReference>
<dbReference type="Proteomes" id="UP000276128">
    <property type="component" value="Unassembled WGS sequence"/>
</dbReference>
<keyword evidence="3" id="KW-0746">Sphingolipid metabolism</keyword>
<keyword evidence="4" id="KW-0442">Lipid degradation</keyword>
<keyword evidence="9" id="KW-1185">Reference proteome</keyword>
<evidence type="ECO:0000256" key="3">
    <source>
        <dbReference type="ARBA" id="ARBA00022919"/>
    </source>
</evidence>
<feature type="domain" description="Glycosyl hydrolase family 59 C-terminal lectin" evidence="7">
    <location>
        <begin position="518"/>
        <end position="698"/>
    </location>
</feature>
<dbReference type="Gene3D" id="3.20.20.80">
    <property type="entry name" value="Glycosidases"/>
    <property type="match status" value="1"/>
</dbReference>
<dbReference type="InterPro" id="IPR013785">
    <property type="entry name" value="Aldolase_TIM"/>
</dbReference>
<dbReference type="GO" id="GO:0004336">
    <property type="term" value="F:galactosylceramidase activity"/>
    <property type="evidence" value="ECO:0007669"/>
    <property type="project" value="UniProtKB-EC"/>
</dbReference>